<accession>A0A7Z0M4I2</accession>
<dbReference type="GO" id="GO:0004325">
    <property type="term" value="F:ferrochelatase activity"/>
    <property type="evidence" value="ECO:0007669"/>
    <property type="project" value="InterPro"/>
</dbReference>
<dbReference type="GO" id="GO:0043115">
    <property type="term" value="F:precorrin-2 dehydrogenase activity"/>
    <property type="evidence" value="ECO:0007669"/>
    <property type="project" value="UniProtKB-EC"/>
</dbReference>
<dbReference type="Gene3D" id="3.40.50.720">
    <property type="entry name" value="NAD(P)-binding Rossmann-like Domain"/>
    <property type="match status" value="1"/>
</dbReference>
<dbReference type="EMBL" id="WSRS01000001">
    <property type="protein sequence ID" value="MVX58087.1"/>
    <property type="molecule type" value="Genomic_DNA"/>
</dbReference>
<dbReference type="SUPFAM" id="SSF51735">
    <property type="entry name" value="NAD(P)-binding Rossmann-fold domains"/>
    <property type="match status" value="1"/>
</dbReference>
<dbReference type="InterPro" id="IPR036291">
    <property type="entry name" value="NAD(P)-bd_dom_sf"/>
</dbReference>
<dbReference type="EMBL" id="JACBXX010000022">
    <property type="protein sequence ID" value="NYS95633.1"/>
    <property type="molecule type" value="Genomic_DNA"/>
</dbReference>
<keyword evidence="5" id="KW-0627">Porphyrin biosynthesis</keyword>
<evidence type="ECO:0000256" key="6">
    <source>
        <dbReference type="ARBA" id="ARBA00047561"/>
    </source>
</evidence>
<reference evidence="8 10" key="1">
    <citation type="submission" date="2019-12" db="EMBL/GenBank/DDBJ databases">
        <title>Microbes associate with the intestines of laboratory mice.</title>
        <authorList>
            <person name="Navarre W."/>
            <person name="Wong E."/>
        </authorList>
    </citation>
    <scope>NUCLEOTIDE SEQUENCE [LARGE SCALE GENOMIC DNA]</scope>
    <source>
        <strain evidence="8 10">NM51_B2-22</strain>
    </source>
</reference>
<evidence type="ECO:0000259" key="7">
    <source>
        <dbReference type="Pfam" id="PF14824"/>
    </source>
</evidence>
<dbReference type="InterPro" id="IPR006367">
    <property type="entry name" value="Sirohaem_synthase_N"/>
</dbReference>
<evidence type="ECO:0000256" key="2">
    <source>
        <dbReference type="ARBA" id="ARBA00012400"/>
    </source>
</evidence>
<feature type="domain" description="Siroheme synthase central" evidence="7">
    <location>
        <begin position="114"/>
        <end position="138"/>
    </location>
</feature>
<reference evidence="9 11" key="2">
    <citation type="submission" date="2020-07" db="EMBL/GenBank/DDBJ databases">
        <title>MOT database genomes.</title>
        <authorList>
            <person name="Joseph S."/>
            <person name="Aduse-Opoku J."/>
            <person name="Hashim A."/>
            <person name="Wade W."/>
            <person name="Curtis M."/>
        </authorList>
    </citation>
    <scope>NUCLEOTIDE SEQUENCE [LARGE SCALE GENOMIC DNA]</scope>
    <source>
        <strain evidence="9 11">STR</strain>
    </source>
</reference>
<dbReference type="Gene3D" id="3.30.160.110">
    <property type="entry name" value="Siroheme synthase, domain 2"/>
    <property type="match status" value="1"/>
</dbReference>
<evidence type="ECO:0000313" key="9">
    <source>
        <dbReference type="EMBL" id="NYS95633.1"/>
    </source>
</evidence>
<sequence>MYPIMLNLKGKQAVIVGGGQVAARKIRSLLEEGASVQVISPSLDPQIPQEQIDWVARPYQTGDLAKAHLVFACTDQVSVNHQVRQDAPLGVMVNNSGDKSDSDFYNVAQIRATGLTITVSTEGHSPAQAKQMREEIARYLKMREGDLDVCTLSGATSPRD</sequence>
<gene>
    <name evidence="8" type="ORF">E5983_00150</name>
    <name evidence="9" type="ORF">HZY94_00170</name>
</gene>
<evidence type="ECO:0000256" key="5">
    <source>
        <dbReference type="ARBA" id="ARBA00023244"/>
    </source>
</evidence>
<comment type="catalytic activity">
    <reaction evidence="6">
        <text>precorrin-2 + NAD(+) = sirohydrochlorin + NADH + 2 H(+)</text>
        <dbReference type="Rhea" id="RHEA:15613"/>
        <dbReference type="ChEBI" id="CHEBI:15378"/>
        <dbReference type="ChEBI" id="CHEBI:57540"/>
        <dbReference type="ChEBI" id="CHEBI:57945"/>
        <dbReference type="ChEBI" id="CHEBI:58351"/>
        <dbReference type="ChEBI" id="CHEBI:58827"/>
        <dbReference type="EC" id="1.3.1.76"/>
    </reaction>
</comment>
<dbReference type="GO" id="GO:0019354">
    <property type="term" value="P:siroheme biosynthetic process"/>
    <property type="evidence" value="ECO:0007669"/>
    <property type="project" value="UniProtKB-UniPathway"/>
</dbReference>
<name>A0A7Z0M4I2_9STRE</name>
<evidence type="ECO:0000313" key="11">
    <source>
        <dbReference type="Proteomes" id="UP000589521"/>
    </source>
</evidence>
<dbReference type="Pfam" id="PF14824">
    <property type="entry name" value="Sirohm_synth_M"/>
    <property type="match status" value="1"/>
</dbReference>
<comment type="pathway">
    <text evidence="1">Porphyrin-containing compound metabolism; siroheme biosynthesis; sirohydrochlorin from precorrin-2: step 1/1.</text>
</comment>
<keyword evidence="4" id="KW-0520">NAD</keyword>
<dbReference type="Proteomes" id="UP000461595">
    <property type="component" value="Unassembled WGS sequence"/>
</dbReference>
<dbReference type="EC" id="1.3.1.76" evidence="2"/>
<keyword evidence="3" id="KW-0560">Oxidoreductase</keyword>
<protein>
    <recommendedName>
        <fullName evidence="2">precorrin-2 dehydrogenase</fullName>
        <ecNumber evidence="2">1.3.1.76</ecNumber>
    </recommendedName>
</protein>
<dbReference type="Proteomes" id="UP000589521">
    <property type="component" value="Unassembled WGS sequence"/>
</dbReference>
<dbReference type="NCBIfam" id="TIGR01470">
    <property type="entry name" value="cysG_Nterm"/>
    <property type="match status" value="1"/>
</dbReference>
<dbReference type="RefSeq" id="WP_160331920.1">
    <property type="nucleotide sequence ID" value="NZ_JACBXX010000022.1"/>
</dbReference>
<dbReference type="Pfam" id="PF13241">
    <property type="entry name" value="NAD_binding_7"/>
    <property type="match status" value="1"/>
</dbReference>
<dbReference type="UniPathway" id="UPA00262">
    <property type="reaction ID" value="UER00222"/>
</dbReference>
<evidence type="ECO:0000256" key="3">
    <source>
        <dbReference type="ARBA" id="ARBA00023002"/>
    </source>
</evidence>
<evidence type="ECO:0000313" key="10">
    <source>
        <dbReference type="Proteomes" id="UP000461595"/>
    </source>
</evidence>
<dbReference type="InterPro" id="IPR028161">
    <property type="entry name" value="Met8-like"/>
</dbReference>
<dbReference type="SUPFAM" id="SSF75615">
    <property type="entry name" value="Siroheme synthase middle domains-like"/>
    <property type="match status" value="1"/>
</dbReference>
<evidence type="ECO:0000256" key="4">
    <source>
        <dbReference type="ARBA" id="ARBA00023027"/>
    </source>
</evidence>
<dbReference type="InterPro" id="IPR028281">
    <property type="entry name" value="Sirohaem_synthase_central"/>
</dbReference>
<organism evidence="9 11">
    <name type="scientific">Streptococcus danieliae</name>
    <dbReference type="NCBI Taxonomy" id="747656"/>
    <lineage>
        <taxon>Bacteria</taxon>
        <taxon>Bacillati</taxon>
        <taxon>Bacillota</taxon>
        <taxon>Bacilli</taxon>
        <taxon>Lactobacillales</taxon>
        <taxon>Streptococcaceae</taxon>
        <taxon>Streptococcus</taxon>
    </lineage>
</organism>
<dbReference type="PANTHER" id="PTHR35330">
    <property type="entry name" value="SIROHEME BIOSYNTHESIS PROTEIN MET8"/>
    <property type="match status" value="1"/>
</dbReference>
<evidence type="ECO:0000313" key="8">
    <source>
        <dbReference type="EMBL" id="MVX58087.1"/>
    </source>
</evidence>
<evidence type="ECO:0000256" key="1">
    <source>
        <dbReference type="ARBA" id="ARBA00005010"/>
    </source>
</evidence>
<comment type="caution">
    <text evidence="9">The sequence shown here is derived from an EMBL/GenBank/DDBJ whole genome shotgun (WGS) entry which is preliminary data.</text>
</comment>
<dbReference type="PANTHER" id="PTHR35330:SF1">
    <property type="entry name" value="SIROHEME BIOSYNTHESIS PROTEIN MET8"/>
    <property type="match status" value="1"/>
</dbReference>
<dbReference type="OrthoDB" id="9773765at2"/>
<proteinExistence type="predicted"/>
<dbReference type="AlphaFoldDB" id="A0A7Z0M4I2"/>